<dbReference type="EMBL" id="CP002400">
    <property type="protein sequence ID" value="ADU27958.1"/>
    <property type="molecule type" value="Genomic_DNA"/>
</dbReference>
<name>E6U5U1_ETHHY</name>
<keyword evidence="2" id="KW-0732">Signal</keyword>
<dbReference type="Proteomes" id="UP000001551">
    <property type="component" value="Chromosome"/>
</dbReference>
<dbReference type="AlphaFoldDB" id="E6U5U1"/>
<dbReference type="RefSeq" id="WP_013486301.1">
    <property type="nucleotide sequence ID" value="NC_014828.1"/>
</dbReference>
<sequence>MAEPFKKSNKKRHRLAVLLLAIFVPTSVFAAGLVFVPSFRNTVFSVLSSAFGTQGHKEKKSTSSVPDKRTPTGSGPDSAVGYGDNTVLASQAPGAAADRTTYAPSTVVYGTAGSSTGQWSATINNNPSEYQQAVFYECTVNSSYEKQADGSMKRIMTDTKTTRLGESQIIGPGQHYNKIVWDAPLTGQTRIICAEMHSYKLVDGQYVEVTPLFVQNLTLDIQ</sequence>
<gene>
    <name evidence="3" type="ordered locus">Ethha_2464</name>
</gene>
<evidence type="ECO:0000313" key="3">
    <source>
        <dbReference type="EMBL" id="ADU27958.1"/>
    </source>
</evidence>
<feature type="signal peptide" evidence="2">
    <location>
        <begin position="1"/>
        <end position="30"/>
    </location>
</feature>
<evidence type="ECO:0000313" key="4">
    <source>
        <dbReference type="Proteomes" id="UP000001551"/>
    </source>
</evidence>
<dbReference type="KEGG" id="eha:Ethha_2464"/>
<accession>E6U5U1</accession>
<keyword evidence="4" id="KW-1185">Reference proteome</keyword>
<reference evidence="3 4" key="1">
    <citation type="submission" date="2010-12" db="EMBL/GenBank/DDBJ databases">
        <title>Complete sequence of Ethanoligenens harbinense YUAN-3.</title>
        <authorList>
            <person name="Lucas S."/>
            <person name="Copeland A."/>
            <person name="Lapidus A."/>
            <person name="Cheng J.-F."/>
            <person name="Bruce D."/>
            <person name="Goodwin L."/>
            <person name="Pitluck S."/>
            <person name="Chertkov O."/>
            <person name="Misra M."/>
            <person name="Detter J.C."/>
            <person name="Han C."/>
            <person name="Tapia R."/>
            <person name="Land M."/>
            <person name="Hauser L."/>
            <person name="Jeffries C."/>
            <person name="Kyrpides N."/>
            <person name="Ivanova N."/>
            <person name="Mikhailova N."/>
            <person name="Wang A."/>
            <person name="Mouttaki H."/>
            <person name="He Z."/>
            <person name="Zhou J."/>
            <person name="Hemme C.L."/>
            <person name="Woyke T."/>
        </authorList>
    </citation>
    <scope>NUCLEOTIDE SEQUENCE [LARGE SCALE GENOMIC DNA]</scope>
    <source>
        <strain evidence="4">DSM 18485 / JCM 12961 / CGMCC 1.5033 / YUAN-3</strain>
    </source>
</reference>
<dbReference type="STRING" id="663278.Ethha_2464"/>
<feature type="chain" id="PRO_5030168400" evidence="2">
    <location>
        <begin position="31"/>
        <end position="222"/>
    </location>
</feature>
<evidence type="ECO:0000256" key="1">
    <source>
        <dbReference type="SAM" id="MobiDB-lite"/>
    </source>
</evidence>
<dbReference type="HOGENOM" id="CLU_1243764_0_0_9"/>
<evidence type="ECO:0000256" key="2">
    <source>
        <dbReference type="SAM" id="SignalP"/>
    </source>
</evidence>
<proteinExistence type="predicted"/>
<protein>
    <submittedName>
        <fullName evidence="3">Uncharacterized protein</fullName>
    </submittedName>
</protein>
<organism evidence="3 4">
    <name type="scientific">Ethanoligenens harbinense (strain DSM 18485 / JCM 12961 / CGMCC 1.5033 / YUAN-3)</name>
    <dbReference type="NCBI Taxonomy" id="663278"/>
    <lineage>
        <taxon>Bacteria</taxon>
        <taxon>Bacillati</taxon>
        <taxon>Bacillota</taxon>
        <taxon>Clostridia</taxon>
        <taxon>Eubacteriales</taxon>
        <taxon>Oscillospiraceae</taxon>
        <taxon>Ethanoligenens</taxon>
    </lineage>
</organism>
<feature type="region of interest" description="Disordered" evidence="1">
    <location>
        <begin position="55"/>
        <end position="84"/>
    </location>
</feature>